<dbReference type="Proteomes" id="UP000010793">
    <property type="component" value="Chromosome"/>
</dbReference>
<organism evidence="1 2">
    <name type="scientific">Brachyspira pilosicoli P43/6/78</name>
    <dbReference type="NCBI Taxonomy" id="1042417"/>
    <lineage>
        <taxon>Bacteria</taxon>
        <taxon>Pseudomonadati</taxon>
        <taxon>Spirochaetota</taxon>
        <taxon>Spirochaetia</taxon>
        <taxon>Brachyspirales</taxon>
        <taxon>Brachyspiraceae</taxon>
        <taxon>Brachyspira</taxon>
    </lineage>
</organism>
<reference evidence="1 2" key="1">
    <citation type="journal article" date="2013" name="Genome Announc.">
        <title>Complete Genome Sequence of the Porcine Strain Brachyspira pilosicoli P43/6/78(T.).</title>
        <authorList>
            <person name="Lin C."/>
            <person name="den Bakker H.C."/>
            <person name="Suzuki H."/>
            <person name="Lefebure T."/>
            <person name="Ponnala L."/>
            <person name="Sun Q."/>
            <person name="Stanhope M.J."/>
            <person name="Wiedmann M."/>
            <person name="Duhamel G.E."/>
        </authorList>
    </citation>
    <scope>NUCLEOTIDE SEQUENCE [LARGE SCALE GENOMIC DNA]</scope>
    <source>
        <strain evidence="1 2">P43/6/78</strain>
    </source>
</reference>
<evidence type="ECO:0000313" key="1">
    <source>
        <dbReference type="EMBL" id="AGA66182.1"/>
    </source>
</evidence>
<evidence type="ECO:0000313" key="2">
    <source>
        <dbReference type="Proteomes" id="UP000010793"/>
    </source>
</evidence>
<keyword evidence="2" id="KW-1185">Reference proteome</keyword>
<dbReference type="KEGG" id="bpip:BPP43_04550"/>
<name>A0A3B6VNT2_BRAPL</name>
<dbReference type="RefSeq" id="WP_015274272.1">
    <property type="nucleotide sequence ID" value="NC_019908.1"/>
</dbReference>
<protein>
    <recommendedName>
        <fullName evidence="3">Serpentine_recp domain containing protein</fullName>
    </recommendedName>
</protein>
<proteinExistence type="predicted"/>
<gene>
    <name evidence="1" type="ORF">BPP43_04550</name>
</gene>
<dbReference type="EMBL" id="CP002873">
    <property type="protein sequence ID" value="AGA66182.1"/>
    <property type="molecule type" value="Genomic_DNA"/>
</dbReference>
<evidence type="ECO:0008006" key="3">
    <source>
        <dbReference type="Google" id="ProtNLM"/>
    </source>
</evidence>
<dbReference type="AlphaFoldDB" id="A0A3B6VNT2"/>
<sequence length="230" mass="25620">MKKVFLFVLLIGSISYYNLTAVDVSLGFVGQFAMSGAVADSSSILPSSFRDFDMGYSFLVGIKNNITDNTAISILADLGYYHDGYALKYDINGSRATENYQFDSFMVGGMFKFHFFFMSLSAGGGVKIPISGSYRIEDNYSNPLGYSGKYYLDRGDITDIFDNALIPYVKVSLDFHILNYLLIGVYVNYDFALKFNNSDYLSNVRVAKESISSLDIGLQLGYFLNISGNR</sequence>
<accession>A0A3B6VNT2</accession>